<reference evidence="13" key="1">
    <citation type="submission" date="2020-11" db="EMBL/GenBank/DDBJ databases">
        <authorList>
            <person name="Tran Van P."/>
        </authorList>
    </citation>
    <scope>NUCLEOTIDE SEQUENCE</scope>
</reference>
<dbReference type="GO" id="GO:0006457">
    <property type="term" value="P:protein folding"/>
    <property type="evidence" value="ECO:0007669"/>
    <property type="project" value="TreeGrafter"/>
</dbReference>
<dbReference type="CDD" id="cd02961">
    <property type="entry name" value="PDI_a_family"/>
    <property type="match status" value="1"/>
</dbReference>
<comment type="subcellular location">
    <subcellularLocation>
        <location evidence="2">Endoplasmic reticulum lumen</location>
    </subcellularLocation>
</comment>
<dbReference type="AlphaFoldDB" id="A0A7R8ZRP7"/>
<evidence type="ECO:0000256" key="4">
    <source>
        <dbReference type="ARBA" id="ARBA00012723"/>
    </source>
</evidence>
<dbReference type="FunFam" id="3.40.30.10:FF:000045">
    <property type="entry name" value="Disulfide-isomerase A3"/>
    <property type="match status" value="1"/>
</dbReference>
<evidence type="ECO:0000256" key="10">
    <source>
        <dbReference type="ARBA" id="ARBA00023284"/>
    </source>
</evidence>
<name>A0A7R8ZRP7_9CRUS</name>
<dbReference type="PANTHER" id="PTHR18929">
    <property type="entry name" value="PROTEIN DISULFIDE ISOMERASE"/>
    <property type="match status" value="1"/>
</dbReference>
<sequence length="501" mass="55929">MSKLTSCFLISLCAFVVIAKEDDVLVVTDADFKEKLQDKEVALVMFYAPWCGHCKRLKPEYEKAAADLLADEDAPVTLAKADCTDNAEKKCQEFGVSGYPTLKIFRNGVLSQDYQGPREANGIVKYMKAMAGPSAKPIRTSGDLDKFLSVNDVGVVGFFPEDSSLKKTFQTAADSLRENVRFGLVEDASLASDFKNKIVLYRPKILSNKFEEPHSVYEGGENDLGAVKDWISDNFAGLVGYRTSDNGRFFKADNLVVAYYDVDYAKNPKGTNYWRNRILKVASGLRETLASKNVQFAVSGKDDFQHELDSFGITYFKGDKPKVAIMAENGKNKYVMAGEFTVENFEKFLKDWVNGELEPYVKSEPIPEGDSANDGDVLVAVAKNFDALVTNTDRDTLIEFYAPWCGHCKKLAPTYAELASDLKGEEVDIVKFDATANDVPKQYDVTGFPTLYWAPVGSKMSPEKYQGGREKDDFIKYIAKKATKELKNFDREGKKKAKEEL</sequence>
<keyword evidence="5 12" id="KW-0732">Signal</keyword>
<keyword evidence="10" id="KW-0676">Redox-active center</keyword>
<evidence type="ECO:0000256" key="12">
    <source>
        <dbReference type="RuleBase" id="RU361130"/>
    </source>
</evidence>
<dbReference type="FunFam" id="3.40.30.10:FF:000017">
    <property type="entry name" value="Protein disulfide-isomerase A4"/>
    <property type="match status" value="1"/>
</dbReference>
<dbReference type="PRINTS" id="PR00421">
    <property type="entry name" value="THIOREDOXIN"/>
</dbReference>
<dbReference type="FunFam" id="3.40.30.10:FF:000077">
    <property type="entry name" value="Protein disulfide-isomerase"/>
    <property type="match status" value="1"/>
</dbReference>
<dbReference type="CDD" id="cd03073">
    <property type="entry name" value="PDI_b'_ERp72_ERp57"/>
    <property type="match status" value="1"/>
</dbReference>
<evidence type="ECO:0000256" key="1">
    <source>
        <dbReference type="ARBA" id="ARBA00001182"/>
    </source>
</evidence>
<dbReference type="PROSITE" id="PS51352">
    <property type="entry name" value="THIOREDOXIN_2"/>
    <property type="match status" value="2"/>
</dbReference>
<dbReference type="CDD" id="cd02995">
    <property type="entry name" value="PDI_a_PDI_a'_C"/>
    <property type="match status" value="1"/>
</dbReference>
<evidence type="ECO:0000256" key="11">
    <source>
        <dbReference type="RuleBase" id="RU004208"/>
    </source>
</evidence>
<keyword evidence="6" id="KW-0677">Repeat</keyword>
<dbReference type="SUPFAM" id="SSF52833">
    <property type="entry name" value="Thioredoxin-like"/>
    <property type="match status" value="3"/>
</dbReference>
<dbReference type="EC" id="5.3.4.1" evidence="4 12"/>
<feature type="chain" id="PRO_5040558299" description="Protein disulfide-isomerase" evidence="12">
    <location>
        <begin position="20"/>
        <end position="501"/>
    </location>
</feature>
<dbReference type="GO" id="GO:0003756">
    <property type="term" value="F:protein disulfide isomerase activity"/>
    <property type="evidence" value="ECO:0007669"/>
    <property type="project" value="UniProtKB-EC"/>
</dbReference>
<dbReference type="GO" id="GO:0034976">
    <property type="term" value="P:response to endoplasmic reticulum stress"/>
    <property type="evidence" value="ECO:0007669"/>
    <property type="project" value="TreeGrafter"/>
</dbReference>
<dbReference type="Pfam" id="PF00085">
    <property type="entry name" value="Thioredoxin"/>
    <property type="match status" value="2"/>
</dbReference>
<dbReference type="InterPro" id="IPR017937">
    <property type="entry name" value="Thioredoxin_CS"/>
</dbReference>
<dbReference type="NCBIfam" id="TIGR01126">
    <property type="entry name" value="pdi_dom"/>
    <property type="match status" value="2"/>
</dbReference>
<comment type="catalytic activity">
    <reaction evidence="1 12">
        <text>Catalyzes the rearrangement of -S-S- bonds in proteins.</text>
        <dbReference type="EC" id="5.3.4.1"/>
    </reaction>
</comment>
<dbReference type="InterPro" id="IPR036249">
    <property type="entry name" value="Thioredoxin-like_sf"/>
</dbReference>
<dbReference type="EMBL" id="OB663928">
    <property type="protein sequence ID" value="CAD7231835.1"/>
    <property type="molecule type" value="Genomic_DNA"/>
</dbReference>
<dbReference type="PROSITE" id="PS00194">
    <property type="entry name" value="THIOREDOXIN_1"/>
    <property type="match status" value="2"/>
</dbReference>
<evidence type="ECO:0000256" key="2">
    <source>
        <dbReference type="ARBA" id="ARBA00004319"/>
    </source>
</evidence>
<dbReference type="InterPro" id="IPR005788">
    <property type="entry name" value="PDI_thioredoxin-like_dom"/>
</dbReference>
<dbReference type="PANTHER" id="PTHR18929:SF132">
    <property type="entry name" value="PROTEIN DISULFIDE-ISOMERASE A3"/>
    <property type="match status" value="1"/>
</dbReference>
<keyword evidence="9 12" id="KW-0413">Isomerase</keyword>
<keyword evidence="7" id="KW-0256">Endoplasmic reticulum</keyword>
<accession>A0A7R8ZRP7</accession>
<dbReference type="Gene3D" id="3.40.30.10">
    <property type="entry name" value="Glutaredoxin"/>
    <property type="match status" value="4"/>
</dbReference>
<dbReference type="OrthoDB" id="427280at2759"/>
<protein>
    <recommendedName>
        <fullName evidence="4 12">Protein disulfide-isomerase</fullName>
        <ecNumber evidence="4 12">5.3.4.1</ecNumber>
    </recommendedName>
</protein>
<evidence type="ECO:0000256" key="9">
    <source>
        <dbReference type="ARBA" id="ARBA00023235"/>
    </source>
</evidence>
<evidence type="ECO:0000256" key="3">
    <source>
        <dbReference type="ARBA" id="ARBA00006347"/>
    </source>
</evidence>
<dbReference type="FunFam" id="3.40.30.10:FF:000303">
    <property type="entry name" value="Protein disulfide-isomerase"/>
    <property type="match status" value="1"/>
</dbReference>
<dbReference type="NCBIfam" id="TIGR01130">
    <property type="entry name" value="ER_PDI_fam"/>
    <property type="match status" value="1"/>
</dbReference>
<evidence type="ECO:0000256" key="8">
    <source>
        <dbReference type="ARBA" id="ARBA00023157"/>
    </source>
</evidence>
<evidence type="ECO:0000256" key="7">
    <source>
        <dbReference type="ARBA" id="ARBA00022824"/>
    </source>
</evidence>
<evidence type="ECO:0000313" key="13">
    <source>
        <dbReference type="EMBL" id="CAD7231835.1"/>
    </source>
</evidence>
<organism evidence="13">
    <name type="scientific">Cyprideis torosa</name>
    <dbReference type="NCBI Taxonomy" id="163714"/>
    <lineage>
        <taxon>Eukaryota</taxon>
        <taxon>Metazoa</taxon>
        <taxon>Ecdysozoa</taxon>
        <taxon>Arthropoda</taxon>
        <taxon>Crustacea</taxon>
        <taxon>Oligostraca</taxon>
        <taxon>Ostracoda</taxon>
        <taxon>Podocopa</taxon>
        <taxon>Podocopida</taxon>
        <taxon>Cytherocopina</taxon>
        <taxon>Cytheroidea</taxon>
        <taxon>Cytherideidae</taxon>
        <taxon>Cyprideis</taxon>
    </lineage>
</organism>
<evidence type="ECO:0000256" key="5">
    <source>
        <dbReference type="ARBA" id="ARBA00022729"/>
    </source>
</evidence>
<dbReference type="GO" id="GO:0005788">
    <property type="term" value="C:endoplasmic reticulum lumen"/>
    <property type="evidence" value="ECO:0007669"/>
    <property type="project" value="UniProtKB-SubCell"/>
</dbReference>
<dbReference type="Pfam" id="PF13848">
    <property type="entry name" value="Thioredoxin_6"/>
    <property type="match status" value="1"/>
</dbReference>
<gene>
    <name evidence="13" type="ORF">CTOB1V02_LOCUS9678</name>
</gene>
<evidence type="ECO:0000256" key="6">
    <source>
        <dbReference type="ARBA" id="ARBA00022737"/>
    </source>
</evidence>
<feature type="signal peptide" evidence="12">
    <location>
        <begin position="1"/>
        <end position="19"/>
    </location>
</feature>
<proteinExistence type="inferred from homology"/>
<dbReference type="InterPro" id="IPR005792">
    <property type="entry name" value="Prot_disulphide_isomerase"/>
</dbReference>
<keyword evidence="8" id="KW-1015">Disulfide bond</keyword>
<dbReference type="InterPro" id="IPR013766">
    <property type="entry name" value="Thioredoxin_domain"/>
</dbReference>
<comment type="similarity">
    <text evidence="3 11">Belongs to the protein disulfide isomerase family.</text>
</comment>